<protein>
    <recommendedName>
        <fullName evidence="3">DUF8176 domain-containing protein</fullName>
    </recommendedName>
</protein>
<dbReference type="AlphaFoldDB" id="A0A1I0T0R3"/>
<evidence type="ECO:0000259" key="3">
    <source>
        <dbReference type="Pfam" id="PF26527"/>
    </source>
</evidence>
<feature type="compositionally biased region" description="Polar residues" evidence="1">
    <location>
        <begin position="79"/>
        <end position="89"/>
    </location>
</feature>
<feature type="compositionally biased region" description="Low complexity" evidence="1">
    <location>
        <begin position="55"/>
        <end position="73"/>
    </location>
</feature>
<feature type="transmembrane region" description="Helical" evidence="2">
    <location>
        <begin position="100"/>
        <end position="122"/>
    </location>
</feature>
<dbReference type="Proteomes" id="UP000182054">
    <property type="component" value="Unassembled WGS sequence"/>
</dbReference>
<keyword evidence="2" id="KW-0472">Membrane</keyword>
<dbReference type="OrthoDB" id="4382015at2"/>
<keyword evidence="2" id="KW-1133">Transmembrane helix</keyword>
<name>A0A1I0T0R3_9NOCA</name>
<dbReference type="RefSeq" id="WP_074921908.1">
    <property type="nucleotide sequence ID" value="NZ_FOJN01000003.1"/>
</dbReference>
<feature type="region of interest" description="Disordered" evidence="1">
    <location>
        <begin position="139"/>
        <end position="159"/>
    </location>
</feature>
<organism evidence="4 5">
    <name type="scientific">Rhodococcoides kroppenstedtii</name>
    <dbReference type="NCBI Taxonomy" id="293050"/>
    <lineage>
        <taxon>Bacteria</taxon>
        <taxon>Bacillati</taxon>
        <taxon>Actinomycetota</taxon>
        <taxon>Actinomycetes</taxon>
        <taxon>Mycobacteriales</taxon>
        <taxon>Nocardiaceae</taxon>
        <taxon>Rhodococcoides</taxon>
    </lineage>
</organism>
<gene>
    <name evidence="4" type="ORF">SAMN05444374_103256</name>
</gene>
<keyword evidence="2" id="KW-0812">Transmembrane</keyword>
<dbReference type="Pfam" id="PF26527">
    <property type="entry name" value="DUF8176"/>
    <property type="match status" value="1"/>
</dbReference>
<proteinExistence type="predicted"/>
<evidence type="ECO:0000256" key="2">
    <source>
        <dbReference type="SAM" id="Phobius"/>
    </source>
</evidence>
<dbReference type="InterPro" id="IPR058489">
    <property type="entry name" value="DUF8176"/>
</dbReference>
<feature type="domain" description="DUF8176" evidence="3">
    <location>
        <begin position="177"/>
        <end position="280"/>
    </location>
</feature>
<sequence length="286" mass="28851">MARSDHRDDEWFAALPPAPTAVSSIQTPAPTADDADDADADTGRILTLPDPAPTAPAWQSALASLPAAPTAWSDDPQLTPETKSTQSTDRPGRLRRHRSSLAVAASIGALATMIGAGAVLVLPSAPTGETEAGLAAELSSAGVDPTADPATSTPDPEPTGPLPFEQWCTGQPGGTVADTGSADPDLAAIARIEEAYYGSRDVAAARAVLASGVELDAAAFDAAVAAIPVGTEHCVLTAPRGAPSQYRVTVVERRPDGTEKRFVSSMTTAPAADGSASVIAAIGPAS</sequence>
<evidence type="ECO:0000313" key="4">
    <source>
        <dbReference type="EMBL" id="SFA45331.1"/>
    </source>
</evidence>
<feature type="compositionally biased region" description="Basic and acidic residues" evidence="1">
    <location>
        <begin position="1"/>
        <end position="10"/>
    </location>
</feature>
<feature type="compositionally biased region" description="Low complexity" evidence="1">
    <location>
        <begin position="144"/>
        <end position="154"/>
    </location>
</feature>
<accession>A0A1I0T0R3</accession>
<evidence type="ECO:0000256" key="1">
    <source>
        <dbReference type="SAM" id="MobiDB-lite"/>
    </source>
</evidence>
<feature type="region of interest" description="Disordered" evidence="1">
    <location>
        <begin position="1"/>
        <end position="97"/>
    </location>
</feature>
<evidence type="ECO:0000313" key="5">
    <source>
        <dbReference type="Proteomes" id="UP000182054"/>
    </source>
</evidence>
<dbReference type="EMBL" id="FOJN01000003">
    <property type="protein sequence ID" value="SFA45331.1"/>
    <property type="molecule type" value="Genomic_DNA"/>
</dbReference>
<reference evidence="4 5" key="1">
    <citation type="submission" date="2016-10" db="EMBL/GenBank/DDBJ databases">
        <authorList>
            <person name="de Groot N.N."/>
        </authorList>
    </citation>
    <scope>NUCLEOTIDE SEQUENCE [LARGE SCALE GENOMIC DNA]</scope>
    <source>
        <strain evidence="4 5">DSM 44908</strain>
    </source>
</reference>
<dbReference type="GeneID" id="85485101"/>